<dbReference type="Proteomes" id="UP000000390">
    <property type="component" value="Chromosome"/>
</dbReference>
<dbReference type="GeneID" id="9420411"/>
<reference evidence="1 3" key="1">
    <citation type="journal article" date="2010" name="J. Bacteriol.">
        <title>Complete genome sequence of Halalkalicoccus jeotgali B3(T), an extremely halophilic archaeon.</title>
        <authorList>
            <person name="Roh S.W."/>
            <person name="Nam Y.D."/>
            <person name="Nam S.H."/>
            <person name="Choi S.H."/>
            <person name="Park H.S."/>
            <person name="Bae J.W."/>
        </authorList>
    </citation>
    <scope>NUCLEOTIDE SEQUENCE [LARGE SCALE GENOMIC DNA]</scope>
    <source>
        <strain evidence="1">B3</strain>
        <strain evidence="3">DSM 18796 / CECT 7217 / JCM 14584 / KCTC 4019 / B3</strain>
    </source>
</reference>
<dbReference type="KEGG" id="hje:HacjB3_12975"/>
<evidence type="ECO:0000313" key="3">
    <source>
        <dbReference type="Proteomes" id="UP000000390"/>
    </source>
</evidence>
<accession>D8J723</accession>
<dbReference type="Pfam" id="PF20127">
    <property type="entry name" value="DUF6517"/>
    <property type="match status" value="1"/>
</dbReference>
<sequence length="189" mass="20701">MAGDPFPTVASELLDEWTLDGRTTETVFSMSGLDVEGHTALYERADLRGPVRDATDGGLDQPWRFFFATRLTFDPPLMGIGPMAVFPMVLSNARRAFVADLEARGFEAVERGRTQRVRTDSGDRVRLTKYTARFAAGGVDAGIEAWFGVWTHSGEFRVAGGAYPVSGLPIDLDPVAYRAELLAILRSVE</sequence>
<dbReference type="PATRIC" id="fig|795797.18.peg.2596"/>
<name>D8J723_HALJB</name>
<evidence type="ECO:0000313" key="2">
    <source>
        <dbReference type="EMBL" id="ELY38072.1"/>
    </source>
</evidence>
<keyword evidence="4" id="KW-1185">Reference proteome</keyword>
<gene>
    <name evidence="1" type="ordered locus">HacjB3_12975</name>
    <name evidence="2" type="ORF">C497_08179</name>
</gene>
<dbReference type="OrthoDB" id="300230at2157"/>
<reference evidence="2 4" key="2">
    <citation type="journal article" date="2014" name="PLoS Genet.">
        <title>Phylogenetically driven sequencing of extremely halophilic archaea reveals strategies for static and dynamic osmo-response.</title>
        <authorList>
            <person name="Becker E.A."/>
            <person name="Seitzer P.M."/>
            <person name="Tritt A."/>
            <person name="Larsen D."/>
            <person name="Krusor M."/>
            <person name="Yao A.I."/>
            <person name="Wu D."/>
            <person name="Madern D."/>
            <person name="Eisen J.A."/>
            <person name="Darling A.E."/>
            <person name="Facciotti M.T."/>
        </authorList>
    </citation>
    <scope>NUCLEOTIDE SEQUENCE [LARGE SCALE GENOMIC DNA]</scope>
    <source>
        <strain evidence="2">B3</strain>
        <strain evidence="4">DSM 18796 / CECT 7217 / JCM 14584 / KCTC 4019 / B3</strain>
    </source>
</reference>
<dbReference type="Proteomes" id="UP000011645">
    <property type="component" value="Unassembled WGS sequence"/>
</dbReference>
<dbReference type="HOGENOM" id="CLU_114808_0_0_2"/>
<dbReference type="eggNOG" id="arCOG03927">
    <property type="taxonomic scope" value="Archaea"/>
</dbReference>
<dbReference type="InterPro" id="IPR045396">
    <property type="entry name" value="DUF6517"/>
</dbReference>
<protein>
    <submittedName>
        <fullName evidence="1">Uncharacterized protein</fullName>
    </submittedName>
</protein>
<dbReference type="EMBL" id="AOHV01000024">
    <property type="protein sequence ID" value="ELY38072.1"/>
    <property type="molecule type" value="Genomic_DNA"/>
</dbReference>
<dbReference type="AlphaFoldDB" id="D8J723"/>
<organism evidence="1 3">
    <name type="scientific">Halalkalicoccus jeotgali (strain DSM 18796 / CECT 7217 / JCM 14584 / KCTC 4019 / B3)</name>
    <dbReference type="NCBI Taxonomy" id="795797"/>
    <lineage>
        <taxon>Archaea</taxon>
        <taxon>Methanobacteriati</taxon>
        <taxon>Methanobacteriota</taxon>
        <taxon>Stenosarchaea group</taxon>
        <taxon>Halobacteria</taxon>
        <taxon>Halobacteriales</taxon>
        <taxon>Halococcaceae</taxon>
        <taxon>Halalkalicoccus</taxon>
    </lineage>
</organism>
<dbReference type="STRING" id="795797.HacjB3_12975"/>
<evidence type="ECO:0000313" key="4">
    <source>
        <dbReference type="Proteomes" id="UP000011645"/>
    </source>
</evidence>
<dbReference type="EMBL" id="CP002062">
    <property type="protein sequence ID" value="ADJ15976.1"/>
    <property type="molecule type" value="Genomic_DNA"/>
</dbReference>
<evidence type="ECO:0000313" key="1">
    <source>
        <dbReference type="EMBL" id="ADJ15976.1"/>
    </source>
</evidence>
<proteinExistence type="predicted"/>
<dbReference type="RefSeq" id="WP_008415905.1">
    <property type="nucleotide sequence ID" value="NC_014297.1"/>
</dbReference>